<keyword evidence="8" id="KW-1185">Reference proteome</keyword>
<dbReference type="EMBL" id="QCYY01002234">
    <property type="protein sequence ID" value="ROT71893.1"/>
    <property type="molecule type" value="Genomic_DNA"/>
</dbReference>
<dbReference type="PROSITE" id="PS50850">
    <property type="entry name" value="MFS"/>
    <property type="match status" value="1"/>
</dbReference>
<feature type="domain" description="Major facilitator superfamily (MFS) profile" evidence="6">
    <location>
        <begin position="9"/>
        <end position="427"/>
    </location>
</feature>
<dbReference type="Gene3D" id="1.20.1250.20">
    <property type="entry name" value="MFS general substrate transporter like domains"/>
    <property type="match status" value="2"/>
</dbReference>
<dbReference type="GO" id="GO:0016020">
    <property type="term" value="C:membrane"/>
    <property type="evidence" value="ECO:0007669"/>
    <property type="project" value="UniProtKB-SubCell"/>
</dbReference>
<keyword evidence="7" id="KW-0762">Sugar transport</keyword>
<dbReference type="AlphaFoldDB" id="A0A423T652"/>
<dbReference type="Pfam" id="PF00083">
    <property type="entry name" value="Sugar_tr"/>
    <property type="match status" value="1"/>
</dbReference>
<dbReference type="STRING" id="6689.A0A423T652"/>
<dbReference type="InterPro" id="IPR036259">
    <property type="entry name" value="MFS_trans_sf"/>
</dbReference>
<reference evidence="7 8" key="1">
    <citation type="submission" date="2018-04" db="EMBL/GenBank/DDBJ databases">
        <authorList>
            <person name="Zhang X."/>
            <person name="Yuan J."/>
            <person name="Li F."/>
            <person name="Xiang J."/>
        </authorList>
    </citation>
    <scope>NUCLEOTIDE SEQUENCE [LARGE SCALE GENOMIC DNA]</scope>
    <source>
        <tissue evidence="7">Muscle</tissue>
    </source>
</reference>
<dbReference type="OrthoDB" id="6358447at2759"/>
<feature type="transmembrane region" description="Helical" evidence="5">
    <location>
        <begin position="139"/>
        <end position="158"/>
    </location>
</feature>
<name>A0A423T652_PENVA</name>
<dbReference type="GO" id="GO:0022857">
    <property type="term" value="F:transmembrane transporter activity"/>
    <property type="evidence" value="ECO:0007669"/>
    <property type="project" value="InterPro"/>
</dbReference>
<keyword evidence="7" id="KW-0813">Transport</keyword>
<dbReference type="InterPro" id="IPR020846">
    <property type="entry name" value="MFS_dom"/>
</dbReference>
<evidence type="ECO:0000256" key="5">
    <source>
        <dbReference type="SAM" id="Phobius"/>
    </source>
</evidence>
<keyword evidence="3 5" id="KW-1133">Transmembrane helix</keyword>
<evidence type="ECO:0000256" key="1">
    <source>
        <dbReference type="ARBA" id="ARBA00004141"/>
    </source>
</evidence>
<keyword evidence="4 5" id="KW-0472">Membrane</keyword>
<evidence type="ECO:0000256" key="2">
    <source>
        <dbReference type="ARBA" id="ARBA00022692"/>
    </source>
</evidence>
<reference evidence="7 8" key="2">
    <citation type="submission" date="2019-01" db="EMBL/GenBank/DDBJ databases">
        <title>The decoding of complex shrimp genome reveals the adaptation for benthos swimmer, frequently molting mechanism and breeding impact on genome.</title>
        <authorList>
            <person name="Sun Y."/>
            <person name="Gao Y."/>
            <person name="Yu Y."/>
        </authorList>
    </citation>
    <scope>NUCLEOTIDE SEQUENCE [LARGE SCALE GENOMIC DNA]</scope>
    <source>
        <tissue evidence="7">Muscle</tissue>
    </source>
</reference>
<feature type="transmembrane region" description="Helical" evidence="5">
    <location>
        <begin position="12"/>
        <end position="33"/>
    </location>
</feature>
<feature type="transmembrane region" description="Helical" evidence="5">
    <location>
        <begin position="400"/>
        <end position="422"/>
    </location>
</feature>
<evidence type="ECO:0000256" key="3">
    <source>
        <dbReference type="ARBA" id="ARBA00022989"/>
    </source>
</evidence>
<dbReference type="PANTHER" id="PTHR48021">
    <property type="match status" value="1"/>
</dbReference>
<feature type="transmembrane region" description="Helical" evidence="5">
    <location>
        <begin position="109"/>
        <end position="127"/>
    </location>
</feature>
<feature type="transmembrane region" description="Helical" evidence="5">
    <location>
        <begin position="281"/>
        <end position="301"/>
    </location>
</feature>
<feature type="transmembrane region" description="Helical" evidence="5">
    <location>
        <begin position="374"/>
        <end position="394"/>
    </location>
</feature>
<dbReference type="InterPro" id="IPR050549">
    <property type="entry name" value="MFS_Trehalose_Transporter"/>
</dbReference>
<organism evidence="7 8">
    <name type="scientific">Penaeus vannamei</name>
    <name type="common">Whiteleg shrimp</name>
    <name type="synonym">Litopenaeus vannamei</name>
    <dbReference type="NCBI Taxonomy" id="6689"/>
    <lineage>
        <taxon>Eukaryota</taxon>
        <taxon>Metazoa</taxon>
        <taxon>Ecdysozoa</taxon>
        <taxon>Arthropoda</taxon>
        <taxon>Crustacea</taxon>
        <taxon>Multicrustacea</taxon>
        <taxon>Malacostraca</taxon>
        <taxon>Eumalacostraca</taxon>
        <taxon>Eucarida</taxon>
        <taxon>Decapoda</taxon>
        <taxon>Dendrobranchiata</taxon>
        <taxon>Penaeoidea</taxon>
        <taxon>Penaeidae</taxon>
        <taxon>Penaeus</taxon>
    </lineage>
</organism>
<dbReference type="InterPro" id="IPR005828">
    <property type="entry name" value="MFS_sugar_transport-like"/>
</dbReference>
<feature type="transmembrane region" description="Helical" evidence="5">
    <location>
        <begin position="164"/>
        <end position="185"/>
    </location>
</feature>
<evidence type="ECO:0000313" key="7">
    <source>
        <dbReference type="EMBL" id="ROT71893.1"/>
    </source>
</evidence>
<sequence length="480" mass="51324">MGKWSPEYKQLSSAVGVSMVGVVLGVVIAFPALALDAWRLEGDITLSEVEAGWFVSVAQTVSVAGSIAGGYLNDVLGPRRLLLAVLPLLASTWPVLLGCVHNLPLLLTVRVLQGLLCSAATASVYIYPCEVTEARRRGAVGVLPDAAFSLGFMLTYFLAAILHWSTVVAILPLFFLPCVVTVFLVPESPSWLLQRGRVEEARAILQQLRAPDVNVEKELLGMGPLGECGEASVARQPRLLLPILASIFLMVLKEATGQIVVVLFVVHIFRKVDVGILPHVSSMLVGSARLVANVACSLLVGRLPRRTLLISASLTASVTIAVLGDYFFRQDSQVWPDWVPLACLSVFVVAYGAGIGPVTCLMATELLPGAVRGLGSGLAGSALNASQFTLTFAATQAGSGFYICLWSYAAGSACLAAFALLLPETRNKSLRQIEEYWAEVSENITGKRWCPCARRGAPDDCEANAKSNTRNNDTELVRTV</sequence>
<comment type="subcellular location">
    <subcellularLocation>
        <location evidence="1">Membrane</location>
        <topology evidence="1">Multi-pass membrane protein</topology>
    </subcellularLocation>
</comment>
<feature type="transmembrane region" description="Helical" evidence="5">
    <location>
        <begin position="339"/>
        <end position="362"/>
    </location>
</feature>
<protein>
    <submittedName>
        <fullName evidence="7">Sugar transporter</fullName>
    </submittedName>
</protein>
<gene>
    <name evidence="7" type="ORF">C7M84_009777</name>
</gene>
<dbReference type="Proteomes" id="UP000283509">
    <property type="component" value="Unassembled WGS sequence"/>
</dbReference>
<feature type="transmembrane region" description="Helical" evidence="5">
    <location>
        <begin position="308"/>
        <end position="327"/>
    </location>
</feature>
<proteinExistence type="predicted"/>
<evidence type="ECO:0000313" key="8">
    <source>
        <dbReference type="Proteomes" id="UP000283509"/>
    </source>
</evidence>
<keyword evidence="2 5" id="KW-0812">Transmembrane</keyword>
<accession>A0A423T652</accession>
<comment type="caution">
    <text evidence="7">The sequence shown here is derived from an EMBL/GenBank/DDBJ whole genome shotgun (WGS) entry which is preliminary data.</text>
</comment>
<feature type="transmembrane region" description="Helical" evidence="5">
    <location>
        <begin position="81"/>
        <end position="103"/>
    </location>
</feature>
<evidence type="ECO:0000256" key="4">
    <source>
        <dbReference type="ARBA" id="ARBA00023136"/>
    </source>
</evidence>
<feature type="transmembrane region" description="Helical" evidence="5">
    <location>
        <begin position="239"/>
        <end position="269"/>
    </location>
</feature>
<feature type="transmembrane region" description="Helical" evidence="5">
    <location>
        <begin position="53"/>
        <end position="72"/>
    </location>
</feature>
<dbReference type="PANTHER" id="PTHR48021:SF1">
    <property type="entry name" value="GH07001P-RELATED"/>
    <property type="match status" value="1"/>
</dbReference>
<dbReference type="SUPFAM" id="SSF103473">
    <property type="entry name" value="MFS general substrate transporter"/>
    <property type="match status" value="1"/>
</dbReference>
<evidence type="ECO:0000259" key="6">
    <source>
        <dbReference type="PROSITE" id="PS50850"/>
    </source>
</evidence>